<protein>
    <submittedName>
        <fullName evidence="2">Uncharacterized protein</fullName>
    </submittedName>
</protein>
<gene>
    <name evidence="2" type="ORF">VTK73DRAFT_5113</name>
</gene>
<organism evidence="2 3">
    <name type="scientific">Phialemonium thermophilum</name>
    <dbReference type="NCBI Taxonomy" id="223376"/>
    <lineage>
        <taxon>Eukaryota</taxon>
        <taxon>Fungi</taxon>
        <taxon>Dikarya</taxon>
        <taxon>Ascomycota</taxon>
        <taxon>Pezizomycotina</taxon>
        <taxon>Sordariomycetes</taxon>
        <taxon>Sordariomycetidae</taxon>
        <taxon>Cephalothecales</taxon>
        <taxon>Cephalothecaceae</taxon>
        <taxon>Phialemonium</taxon>
    </lineage>
</organism>
<feature type="region of interest" description="Disordered" evidence="1">
    <location>
        <begin position="1"/>
        <end position="33"/>
    </location>
</feature>
<evidence type="ECO:0000313" key="2">
    <source>
        <dbReference type="EMBL" id="KAL1865639.1"/>
    </source>
</evidence>
<keyword evidence="3" id="KW-1185">Reference proteome</keyword>
<sequence length="82" mass="9261">MQQPRSLGHPQIHVNGPGRPVLIRSQSPPTRRQRYPIRWKLPSRPETATKVESGNLSVQPFPLFHCHTVGVILSSSTRNVNM</sequence>
<dbReference type="EMBL" id="JAZHXJ010000288">
    <property type="protein sequence ID" value="KAL1865639.1"/>
    <property type="molecule type" value="Genomic_DNA"/>
</dbReference>
<proteinExistence type="predicted"/>
<accession>A0ABR3WQ25</accession>
<reference evidence="2 3" key="1">
    <citation type="journal article" date="2024" name="Commun. Biol.">
        <title>Comparative genomic analysis of thermophilic fungi reveals convergent evolutionary adaptations and gene losses.</title>
        <authorList>
            <person name="Steindorff A.S."/>
            <person name="Aguilar-Pontes M.V."/>
            <person name="Robinson A.J."/>
            <person name="Andreopoulos B."/>
            <person name="LaButti K."/>
            <person name="Kuo A."/>
            <person name="Mondo S."/>
            <person name="Riley R."/>
            <person name="Otillar R."/>
            <person name="Haridas S."/>
            <person name="Lipzen A."/>
            <person name="Grimwood J."/>
            <person name="Schmutz J."/>
            <person name="Clum A."/>
            <person name="Reid I.D."/>
            <person name="Moisan M.C."/>
            <person name="Butler G."/>
            <person name="Nguyen T.T.M."/>
            <person name="Dewar K."/>
            <person name="Conant G."/>
            <person name="Drula E."/>
            <person name="Henrissat B."/>
            <person name="Hansel C."/>
            <person name="Singer S."/>
            <person name="Hutchinson M.I."/>
            <person name="de Vries R.P."/>
            <person name="Natvig D.O."/>
            <person name="Powell A.J."/>
            <person name="Tsang A."/>
            <person name="Grigoriev I.V."/>
        </authorList>
    </citation>
    <scope>NUCLEOTIDE SEQUENCE [LARGE SCALE GENOMIC DNA]</scope>
    <source>
        <strain evidence="2 3">ATCC 24622</strain>
    </source>
</reference>
<evidence type="ECO:0000256" key="1">
    <source>
        <dbReference type="SAM" id="MobiDB-lite"/>
    </source>
</evidence>
<comment type="caution">
    <text evidence="2">The sequence shown here is derived from an EMBL/GenBank/DDBJ whole genome shotgun (WGS) entry which is preliminary data.</text>
</comment>
<evidence type="ECO:0000313" key="3">
    <source>
        <dbReference type="Proteomes" id="UP001586593"/>
    </source>
</evidence>
<name>A0ABR3WQ25_9PEZI</name>
<dbReference type="Proteomes" id="UP001586593">
    <property type="component" value="Unassembled WGS sequence"/>
</dbReference>